<feature type="transmembrane region" description="Helical" evidence="8">
    <location>
        <begin position="169"/>
        <end position="191"/>
    </location>
</feature>
<keyword evidence="11" id="KW-1185">Reference proteome</keyword>
<sequence>MAKADSQRDAQQLPLGIALSLGLIMLLGPASIDMYLPSMPEMARQFNTPFASVQLTLTIFLMAMGIGQLFFGPVVDACGRRKPLLLALLGFVLATVYAALAPSIESLMLARLLQGLAASLAIVTVMSSVRDVAEGIIAAQLFAILMTIQGIVPVFAPAVGGLIGAQWGWRMVFVVLALLGVLVFLNTLLSLRETLPVHRRSPLRLRTVLASYGEILSSRSFILPALSLSLVFFLLFFYIGGASYAYQTHFGLTTRAFGVVFGATGIAMLLGAMGSARLVTHCRVELLALLGVCGLVVGAVISTLSALLGLGLMGVVAGMFIAMAALGVAEATLMALALASRTTALGASAAILGAAPLLLGAAATPLAAVAVQTSTLYWLGSLIVIGMSALFFTVLSFLRVQRAGVQVDLRHH</sequence>
<feature type="transmembrane region" description="Helical" evidence="8">
    <location>
        <begin position="112"/>
        <end position="129"/>
    </location>
</feature>
<keyword evidence="3 8" id="KW-0813">Transport</keyword>
<dbReference type="Proteomes" id="UP000306236">
    <property type="component" value="Unassembled WGS sequence"/>
</dbReference>
<evidence type="ECO:0000256" key="4">
    <source>
        <dbReference type="ARBA" id="ARBA00022475"/>
    </source>
</evidence>
<evidence type="ECO:0000256" key="7">
    <source>
        <dbReference type="ARBA" id="ARBA00023136"/>
    </source>
</evidence>
<feature type="transmembrane region" description="Helical" evidence="8">
    <location>
        <begin position="52"/>
        <end position="71"/>
    </location>
</feature>
<comment type="subcellular location">
    <subcellularLocation>
        <location evidence="8">Cell inner membrane</location>
        <topology evidence="8">Multi-pass membrane protein</topology>
    </subcellularLocation>
    <subcellularLocation>
        <location evidence="1">Cell membrane</location>
        <topology evidence="1">Multi-pass membrane protein</topology>
    </subcellularLocation>
</comment>
<dbReference type="Gene3D" id="1.20.1720.10">
    <property type="entry name" value="Multidrug resistance protein D"/>
    <property type="match status" value="1"/>
</dbReference>
<dbReference type="InterPro" id="IPR020846">
    <property type="entry name" value="MFS_dom"/>
</dbReference>
<feature type="transmembrane region" description="Helical" evidence="8">
    <location>
        <begin position="377"/>
        <end position="398"/>
    </location>
</feature>
<evidence type="ECO:0000313" key="10">
    <source>
        <dbReference type="EMBL" id="THJ36611.1"/>
    </source>
</evidence>
<dbReference type="NCBIfam" id="TIGR00710">
    <property type="entry name" value="efflux_Bcr_CflA"/>
    <property type="match status" value="1"/>
</dbReference>
<dbReference type="InterPro" id="IPR011701">
    <property type="entry name" value="MFS"/>
</dbReference>
<accession>A0A4S5BZ52</accession>
<reference evidence="10 11" key="1">
    <citation type="submission" date="2019-04" db="EMBL/GenBank/DDBJ databases">
        <title>Lampropedia sp YIM MLB12 draf genome.</title>
        <authorList>
            <person name="Wang Y.-X."/>
        </authorList>
    </citation>
    <scope>NUCLEOTIDE SEQUENCE [LARGE SCALE GENOMIC DNA]</scope>
    <source>
        <strain evidence="10 11">YIM MLB12</strain>
    </source>
</reference>
<dbReference type="PANTHER" id="PTHR23502:SF132">
    <property type="entry name" value="POLYAMINE TRANSPORTER 2-RELATED"/>
    <property type="match status" value="1"/>
</dbReference>
<feature type="transmembrane region" description="Helical" evidence="8">
    <location>
        <begin position="350"/>
        <end position="371"/>
    </location>
</feature>
<dbReference type="SUPFAM" id="SSF103473">
    <property type="entry name" value="MFS general substrate transporter"/>
    <property type="match status" value="1"/>
</dbReference>
<feature type="transmembrane region" description="Helical" evidence="8">
    <location>
        <begin position="83"/>
        <end position="100"/>
    </location>
</feature>
<protein>
    <recommendedName>
        <fullName evidence="8">Bcr/CflA family efflux transporter</fullName>
    </recommendedName>
</protein>
<feature type="transmembrane region" description="Helical" evidence="8">
    <location>
        <begin position="12"/>
        <end position="32"/>
    </location>
</feature>
<dbReference type="OrthoDB" id="9814303at2"/>
<keyword evidence="5 8" id="KW-0812">Transmembrane</keyword>
<dbReference type="InterPro" id="IPR036259">
    <property type="entry name" value="MFS_trans_sf"/>
</dbReference>
<dbReference type="GO" id="GO:0042910">
    <property type="term" value="F:xenobiotic transmembrane transporter activity"/>
    <property type="evidence" value="ECO:0007669"/>
    <property type="project" value="InterPro"/>
</dbReference>
<gene>
    <name evidence="10" type="ORF">E8K88_01275</name>
</gene>
<proteinExistence type="inferred from homology"/>
<evidence type="ECO:0000256" key="2">
    <source>
        <dbReference type="ARBA" id="ARBA00006236"/>
    </source>
</evidence>
<evidence type="ECO:0000256" key="3">
    <source>
        <dbReference type="ARBA" id="ARBA00022448"/>
    </source>
</evidence>
<evidence type="ECO:0000256" key="1">
    <source>
        <dbReference type="ARBA" id="ARBA00004651"/>
    </source>
</evidence>
<evidence type="ECO:0000256" key="8">
    <source>
        <dbReference type="RuleBase" id="RU365088"/>
    </source>
</evidence>
<dbReference type="AlphaFoldDB" id="A0A4S5BZ52"/>
<feature type="transmembrane region" description="Helical" evidence="8">
    <location>
        <begin position="316"/>
        <end position="338"/>
    </location>
</feature>
<comment type="caution">
    <text evidence="10">The sequence shown here is derived from an EMBL/GenBank/DDBJ whole genome shotgun (WGS) entry which is preliminary data.</text>
</comment>
<keyword evidence="6 8" id="KW-1133">Transmembrane helix</keyword>
<dbReference type="GO" id="GO:1990961">
    <property type="term" value="P:xenobiotic detoxification by transmembrane export across the plasma membrane"/>
    <property type="evidence" value="ECO:0007669"/>
    <property type="project" value="InterPro"/>
</dbReference>
<evidence type="ECO:0000313" key="11">
    <source>
        <dbReference type="Proteomes" id="UP000306236"/>
    </source>
</evidence>
<dbReference type="Pfam" id="PF07690">
    <property type="entry name" value="MFS_1"/>
    <property type="match status" value="1"/>
</dbReference>
<feature type="domain" description="Major facilitator superfamily (MFS) profile" evidence="9">
    <location>
        <begin position="17"/>
        <end position="404"/>
    </location>
</feature>
<dbReference type="GO" id="GO:0005886">
    <property type="term" value="C:plasma membrane"/>
    <property type="evidence" value="ECO:0007669"/>
    <property type="project" value="UniProtKB-SubCell"/>
</dbReference>
<keyword evidence="7 8" id="KW-0472">Membrane</keyword>
<dbReference type="InterPro" id="IPR004812">
    <property type="entry name" value="Efflux_drug-R_Bcr/CmlA"/>
</dbReference>
<dbReference type="PANTHER" id="PTHR23502">
    <property type="entry name" value="MAJOR FACILITATOR SUPERFAMILY"/>
    <property type="match status" value="1"/>
</dbReference>
<feature type="transmembrane region" description="Helical" evidence="8">
    <location>
        <begin position="286"/>
        <end position="310"/>
    </location>
</feature>
<name>A0A4S5BZ52_9BURK</name>
<feature type="transmembrane region" description="Helical" evidence="8">
    <location>
        <begin position="252"/>
        <end position="274"/>
    </location>
</feature>
<keyword evidence="8" id="KW-0997">Cell inner membrane</keyword>
<keyword evidence="4" id="KW-1003">Cell membrane</keyword>
<feature type="transmembrane region" description="Helical" evidence="8">
    <location>
        <begin position="141"/>
        <end position="163"/>
    </location>
</feature>
<dbReference type="EMBL" id="SSWX01000001">
    <property type="protein sequence ID" value="THJ36611.1"/>
    <property type="molecule type" value="Genomic_DNA"/>
</dbReference>
<evidence type="ECO:0000259" key="9">
    <source>
        <dbReference type="PROSITE" id="PS50850"/>
    </source>
</evidence>
<organism evidence="10 11">
    <name type="scientific">Lampropedia aestuarii</name>
    <dbReference type="NCBI Taxonomy" id="2562762"/>
    <lineage>
        <taxon>Bacteria</taxon>
        <taxon>Pseudomonadati</taxon>
        <taxon>Pseudomonadota</taxon>
        <taxon>Betaproteobacteria</taxon>
        <taxon>Burkholderiales</taxon>
        <taxon>Comamonadaceae</taxon>
        <taxon>Lampropedia</taxon>
    </lineage>
</organism>
<dbReference type="PROSITE" id="PS50850">
    <property type="entry name" value="MFS"/>
    <property type="match status" value="1"/>
</dbReference>
<comment type="similarity">
    <text evidence="2 8">Belongs to the major facilitator superfamily. Bcr/CmlA family.</text>
</comment>
<evidence type="ECO:0000256" key="5">
    <source>
        <dbReference type="ARBA" id="ARBA00022692"/>
    </source>
</evidence>
<feature type="transmembrane region" description="Helical" evidence="8">
    <location>
        <begin position="221"/>
        <end position="246"/>
    </location>
</feature>
<evidence type="ECO:0000256" key="6">
    <source>
        <dbReference type="ARBA" id="ARBA00022989"/>
    </source>
</evidence>